<dbReference type="AlphaFoldDB" id="B3JII6"/>
<comment type="caution">
    <text evidence="1">The sequence shown here is derived from an EMBL/GenBank/DDBJ whole genome shotgun (WGS) entry which is preliminary data.</text>
</comment>
<accession>B3JII6</accession>
<organism evidence="1 2">
    <name type="scientific">Phocaeicola coprocola DSM 17136</name>
    <dbReference type="NCBI Taxonomy" id="470145"/>
    <lineage>
        <taxon>Bacteria</taxon>
        <taxon>Pseudomonadati</taxon>
        <taxon>Bacteroidota</taxon>
        <taxon>Bacteroidia</taxon>
        <taxon>Bacteroidales</taxon>
        <taxon>Bacteroidaceae</taxon>
        <taxon>Phocaeicola</taxon>
    </lineage>
</organism>
<dbReference type="HOGENOM" id="CLU_3018608_0_0_10"/>
<protein>
    <submittedName>
        <fullName evidence="1">Uncharacterized protein</fullName>
    </submittedName>
</protein>
<reference evidence="1 2" key="1">
    <citation type="submission" date="2008-04" db="EMBL/GenBank/DDBJ databases">
        <title>Draft genome sequence of Bacteroides coprocola (DSM 17136).</title>
        <authorList>
            <person name="Sudarsanam P."/>
            <person name="Ley R."/>
            <person name="Guruge J."/>
            <person name="Turnbaugh P.J."/>
            <person name="Mahowald M."/>
            <person name="Liep D."/>
            <person name="Gordon J."/>
        </authorList>
    </citation>
    <scope>NUCLEOTIDE SEQUENCE [LARGE SCALE GENOMIC DNA]</scope>
    <source>
        <strain evidence="1 2">DSM 17136</strain>
    </source>
</reference>
<dbReference type="STRING" id="470145.BACCOP_01698"/>
<evidence type="ECO:0000313" key="2">
    <source>
        <dbReference type="Proteomes" id="UP000003146"/>
    </source>
</evidence>
<dbReference type="Proteomes" id="UP000003146">
    <property type="component" value="Unassembled WGS sequence"/>
</dbReference>
<reference evidence="1 2" key="2">
    <citation type="submission" date="2008-04" db="EMBL/GenBank/DDBJ databases">
        <authorList>
            <person name="Fulton L."/>
            <person name="Clifton S."/>
            <person name="Fulton B."/>
            <person name="Xu J."/>
            <person name="Minx P."/>
            <person name="Pepin K.H."/>
            <person name="Johnson M."/>
            <person name="Thiruvilangam P."/>
            <person name="Bhonagiri V."/>
            <person name="Nash W.E."/>
            <person name="Mardis E.R."/>
            <person name="Wilson R.K."/>
        </authorList>
    </citation>
    <scope>NUCLEOTIDE SEQUENCE [LARGE SCALE GENOMIC DNA]</scope>
    <source>
        <strain evidence="1 2">DSM 17136</strain>
    </source>
</reference>
<evidence type="ECO:0000313" key="1">
    <source>
        <dbReference type="EMBL" id="EDV01227.1"/>
    </source>
</evidence>
<proteinExistence type="predicted"/>
<feature type="non-terminal residue" evidence="1">
    <location>
        <position position="1"/>
    </location>
</feature>
<gene>
    <name evidence="1" type="ORF">BACCOP_01698</name>
</gene>
<dbReference type="EMBL" id="ABIY02000079">
    <property type="protein sequence ID" value="EDV01227.1"/>
    <property type="molecule type" value="Genomic_DNA"/>
</dbReference>
<sequence>RELYTLKVNKEKTVVSYVRGVKYLGYSFYVMKGKYRLTVHPKSQSKDEIEPQRAD</sequence>
<name>B3JII6_9BACT</name>